<keyword evidence="3" id="KW-0325">Glycoprotein</keyword>
<proteinExistence type="predicted"/>
<dbReference type="EMBL" id="JACAZH010000001">
    <property type="protein sequence ID" value="KAF7377691.1"/>
    <property type="molecule type" value="Genomic_DNA"/>
</dbReference>
<keyword evidence="6" id="KW-1133">Transmembrane helix</keyword>
<feature type="compositionally biased region" description="Polar residues" evidence="5">
    <location>
        <begin position="10"/>
        <end position="22"/>
    </location>
</feature>
<feature type="transmembrane region" description="Helical" evidence="6">
    <location>
        <begin position="85"/>
        <end position="109"/>
    </location>
</feature>
<dbReference type="SUPFAM" id="SSF49899">
    <property type="entry name" value="Concanavalin A-like lectins/glucanases"/>
    <property type="match status" value="1"/>
</dbReference>
<comment type="caution">
    <text evidence="7">The sequence shown here is derived from an EMBL/GenBank/DDBJ whole genome shotgun (WGS) entry which is preliminary data.</text>
</comment>
<dbReference type="GO" id="GO:0006078">
    <property type="term" value="P:(1-&gt;6)-beta-D-glucan biosynthetic process"/>
    <property type="evidence" value="ECO:0007669"/>
    <property type="project" value="TreeGrafter"/>
</dbReference>
<dbReference type="GO" id="GO:0005789">
    <property type="term" value="C:endoplasmic reticulum membrane"/>
    <property type="evidence" value="ECO:0007669"/>
    <property type="project" value="TreeGrafter"/>
</dbReference>
<reference evidence="7" key="1">
    <citation type="submission" date="2020-05" db="EMBL/GenBank/DDBJ databases">
        <title>Mycena genomes resolve the evolution of fungal bioluminescence.</title>
        <authorList>
            <person name="Tsai I.J."/>
        </authorList>
    </citation>
    <scope>NUCLEOTIDE SEQUENCE</scope>
    <source>
        <strain evidence="7">160909Yilan</strain>
    </source>
</reference>
<evidence type="ECO:0000256" key="3">
    <source>
        <dbReference type="ARBA" id="ARBA00023180"/>
    </source>
</evidence>
<keyword evidence="8" id="KW-1185">Reference proteome</keyword>
<accession>A0A8H6ZJT6</accession>
<dbReference type="GO" id="GO:0005886">
    <property type="term" value="C:plasma membrane"/>
    <property type="evidence" value="ECO:0007669"/>
    <property type="project" value="TreeGrafter"/>
</dbReference>
<evidence type="ECO:0000313" key="7">
    <source>
        <dbReference type="EMBL" id="KAF7377691.1"/>
    </source>
</evidence>
<dbReference type="InterPro" id="IPR013320">
    <property type="entry name" value="ConA-like_dom_sf"/>
</dbReference>
<evidence type="ECO:0000313" key="8">
    <source>
        <dbReference type="Proteomes" id="UP000623467"/>
    </source>
</evidence>
<feature type="region of interest" description="Disordered" evidence="5">
    <location>
        <begin position="1"/>
        <end position="38"/>
    </location>
</feature>
<evidence type="ECO:0000256" key="2">
    <source>
        <dbReference type="ARBA" id="ARBA00023136"/>
    </source>
</evidence>
<organism evidence="7 8">
    <name type="scientific">Mycena sanguinolenta</name>
    <dbReference type="NCBI Taxonomy" id="230812"/>
    <lineage>
        <taxon>Eukaryota</taxon>
        <taxon>Fungi</taxon>
        <taxon>Dikarya</taxon>
        <taxon>Basidiomycota</taxon>
        <taxon>Agaricomycotina</taxon>
        <taxon>Agaricomycetes</taxon>
        <taxon>Agaricomycetidae</taxon>
        <taxon>Agaricales</taxon>
        <taxon>Marasmiineae</taxon>
        <taxon>Mycenaceae</taxon>
        <taxon>Mycena</taxon>
    </lineage>
</organism>
<dbReference type="AlphaFoldDB" id="A0A8H6ZJT6"/>
<dbReference type="OrthoDB" id="412647at2759"/>
<keyword evidence="6" id="KW-0812">Transmembrane</keyword>
<evidence type="ECO:0000256" key="5">
    <source>
        <dbReference type="SAM" id="MobiDB-lite"/>
    </source>
</evidence>
<dbReference type="Pfam" id="PF03935">
    <property type="entry name" value="SKN1_KRE6_Sbg1"/>
    <property type="match status" value="3"/>
</dbReference>
<comment type="subcellular location">
    <subcellularLocation>
        <location evidence="1">Membrane</location>
    </subcellularLocation>
</comment>
<dbReference type="InterPro" id="IPR005629">
    <property type="entry name" value="Skn1/Kre6/Sbg1"/>
</dbReference>
<dbReference type="GO" id="GO:0015926">
    <property type="term" value="F:glucosidase activity"/>
    <property type="evidence" value="ECO:0007669"/>
    <property type="project" value="TreeGrafter"/>
</dbReference>
<dbReference type="GO" id="GO:0031505">
    <property type="term" value="P:fungal-type cell wall organization"/>
    <property type="evidence" value="ECO:0007669"/>
    <property type="project" value="TreeGrafter"/>
</dbReference>
<evidence type="ECO:0000256" key="1">
    <source>
        <dbReference type="ARBA" id="ARBA00004370"/>
    </source>
</evidence>
<sequence length="621" mass="68493">MASALRRSHNTASSFSLLSNVDSPDWESRSTRSGVADKYSLSPDPALWGSNLSPNLSEPDDALHNPEMKSGKFVDNTSFSFSSRAFYNIGCLVVLCLALLALFIGYPVVSFVKKTFLSPTDNRVNVNATGQVPSIGNFGLIDLDTPSDAYTITSLHSGNQMKLVFSDEFNTDGRTFYPGDDPYWEAVDLHYWETNNMEWYDPAAVTTANGSLHITLSAKETHGLNYQGGELYLSRPENHIYGFNDRDGTNLARTSFALLASHLIYSFRHSRLTSLMLTLGGLLVASATIPGTNNILGLWPAVWAMGNLGRAGYGASLDGMWASAKLTLDGSAGLISYSPATRMSRTTVNFRISEVKDCLAALAQANRIQARFMRRMALMLEGRRQKSTYSVCLFLLINQLLTFFPPAFRGSSTITDGVGTVSQSGQWAPFNAAYVWYNTSENLIIPNPDISVLNSYTGGAFQQATSVVTQTNQKCYELLDNCFSEYGFEYQPGFGDAYISWISDGAIAWTLNVAGMTADSQTQIGDRPVPQEPMYILANLGMSTNFGTVDLEHLTFPTTLKLDWVRVYQYPDQINIGCDPEDFPTQAYINTYAEAYSNPNLTTWVDDYKQTVPKNSFLGEC</sequence>
<evidence type="ECO:0000256" key="4">
    <source>
        <dbReference type="ARBA" id="ARBA00023316"/>
    </source>
</evidence>
<dbReference type="Gene3D" id="2.60.120.200">
    <property type="match status" value="2"/>
</dbReference>
<name>A0A8H6ZJT6_9AGAR</name>
<protein>
    <submittedName>
        <fullName evidence="7">Beta-glucan synthesis-associated protein</fullName>
    </submittedName>
</protein>
<keyword evidence="4" id="KW-0961">Cell wall biogenesis/degradation</keyword>
<keyword evidence="2 6" id="KW-0472">Membrane</keyword>
<dbReference type="PANTHER" id="PTHR31361:SF1">
    <property type="entry name" value="BETA-GLUCAN SYNTHESIS-ASSOCIATED PROTEIN KRE6-RELATED"/>
    <property type="match status" value="1"/>
</dbReference>
<dbReference type="Proteomes" id="UP000623467">
    <property type="component" value="Unassembled WGS sequence"/>
</dbReference>
<dbReference type="PANTHER" id="PTHR31361">
    <property type="entry name" value="BETA-GLUCAN SYNTHESIS-ASSOCIATED PROTEIN KRE6-RELATED"/>
    <property type="match status" value="1"/>
</dbReference>
<evidence type="ECO:0000256" key="6">
    <source>
        <dbReference type="SAM" id="Phobius"/>
    </source>
</evidence>
<gene>
    <name evidence="7" type="ORF">MSAN_00192100</name>
</gene>